<evidence type="ECO:0000313" key="3">
    <source>
        <dbReference type="Proteomes" id="UP000244240"/>
    </source>
</evidence>
<proteinExistence type="predicted"/>
<comment type="caution">
    <text evidence="2">The sequence shown here is derived from an EMBL/GenBank/DDBJ whole genome shotgun (WGS) entry which is preliminary data.</text>
</comment>
<evidence type="ECO:0000313" key="2">
    <source>
        <dbReference type="EMBL" id="PTX48709.1"/>
    </source>
</evidence>
<dbReference type="EMBL" id="QBKR01000044">
    <property type="protein sequence ID" value="PTX48709.1"/>
    <property type="molecule type" value="Genomic_DNA"/>
</dbReference>
<accession>A0A2T6AY38</accession>
<organism evidence="2 3">
    <name type="scientific">Melghirimyces profundicolus</name>
    <dbReference type="NCBI Taxonomy" id="1242148"/>
    <lineage>
        <taxon>Bacteria</taxon>
        <taxon>Bacillati</taxon>
        <taxon>Bacillota</taxon>
        <taxon>Bacilli</taxon>
        <taxon>Bacillales</taxon>
        <taxon>Thermoactinomycetaceae</taxon>
        <taxon>Melghirimyces</taxon>
    </lineage>
</organism>
<keyword evidence="1" id="KW-0560">Oxidoreductase</keyword>
<gene>
    <name evidence="2" type="ORF">C8P63_1441</name>
</gene>
<dbReference type="InterPro" id="IPR016161">
    <property type="entry name" value="Ald_DH/histidinol_DH"/>
</dbReference>
<protein>
    <recommendedName>
        <fullName evidence="4">Aldehyde dehydrogenase family protein</fullName>
    </recommendedName>
</protein>
<dbReference type="AlphaFoldDB" id="A0A2T6AY38"/>
<dbReference type="Proteomes" id="UP000244240">
    <property type="component" value="Unassembled WGS sequence"/>
</dbReference>
<reference evidence="2 3" key="1">
    <citation type="submission" date="2018-04" db="EMBL/GenBank/DDBJ databases">
        <title>Genomic Encyclopedia of Archaeal and Bacterial Type Strains, Phase II (KMG-II): from individual species to whole genera.</title>
        <authorList>
            <person name="Goeker M."/>
        </authorList>
    </citation>
    <scope>NUCLEOTIDE SEQUENCE [LARGE SCALE GENOMIC DNA]</scope>
    <source>
        <strain evidence="2 3">DSM 45787</strain>
    </source>
</reference>
<sequence length="54" mass="5894">MSVAVSAPNTQGSSVRYKSQYENFIGGEWVAPLGGEYFDNPSPVDGKVFTRVPR</sequence>
<dbReference type="SUPFAM" id="SSF53720">
    <property type="entry name" value="ALDH-like"/>
    <property type="match status" value="1"/>
</dbReference>
<dbReference type="GO" id="GO:0016491">
    <property type="term" value="F:oxidoreductase activity"/>
    <property type="evidence" value="ECO:0007669"/>
    <property type="project" value="UniProtKB-KW"/>
</dbReference>
<dbReference type="InterPro" id="IPR016162">
    <property type="entry name" value="Ald_DH_N"/>
</dbReference>
<name>A0A2T6AY38_9BACL</name>
<evidence type="ECO:0000256" key="1">
    <source>
        <dbReference type="ARBA" id="ARBA00023002"/>
    </source>
</evidence>
<keyword evidence="3" id="KW-1185">Reference proteome</keyword>
<evidence type="ECO:0008006" key="4">
    <source>
        <dbReference type="Google" id="ProtNLM"/>
    </source>
</evidence>
<dbReference type="Gene3D" id="3.40.605.10">
    <property type="entry name" value="Aldehyde Dehydrogenase, Chain A, domain 1"/>
    <property type="match status" value="1"/>
</dbReference>
<feature type="non-terminal residue" evidence="2">
    <location>
        <position position="54"/>
    </location>
</feature>